<keyword evidence="3" id="KW-1133">Transmembrane helix</keyword>
<proteinExistence type="predicted"/>
<evidence type="ECO:0000313" key="5">
    <source>
        <dbReference type="EMBL" id="SVC20520.1"/>
    </source>
</evidence>
<sequence>MTRKRKRSIKNTFGRNGHFNSLNEVAHPLAGEANKTVKIVICIFLVIATFAVYSQVKDHEFLNYDDPGYVTENLHVTTGLTRENINWALTTSYFSSWVPMTLLSHILDYQLYGSNPKGHHLTSLFFHIANSLILFVVLLRMTGALWQSSFVAAMFALHPLNVESVAWVSERKNVLSTLLWLLTMWSYIRYAETPSIKRYGLMTLIFALGLMSKPMLITLPFILLMMDYWPLRRLKFEQGQGSVEIIEKHEDKKAGFMRLVSEKIPLFLLTVGASIVTFINEKSGGTMKLMEDLSFSTRFNNAMVSYLEYLKKMIWPNDLAIFYPHPGNALVVWKGMLCGMALVGITAIAIRLIRKAPYFAVGWFWYLGTLVPVIGIVQVGIQAMADRYTYIPLIGIFI</sequence>
<feature type="transmembrane region" description="Helical" evidence="3">
    <location>
        <begin position="174"/>
        <end position="191"/>
    </location>
</feature>
<feature type="transmembrane region" description="Helical" evidence="3">
    <location>
        <begin position="119"/>
        <end position="138"/>
    </location>
</feature>
<dbReference type="PANTHER" id="PTHR44227:SF3">
    <property type="entry name" value="PROTEIN O-MANNOSYL-TRANSFERASE TMTC4"/>
    <property type="match status" value="1"/>
</dbReference>
<dbReference type="Pfam" id="PF13231">
    <property type="entry name" value="PMT_2"/>
    <property type="match status" value="1"/>
</dbReference>
<keyword evidence="1" id="KW-0677">Repeat</keyword>
<accession>A0A382K7S9</accession>
<feature type="transmembrane region" description="Helical" evidence="3">
    <location>
        <begin position="331"/>
        <end position="352"/>
    </location>
</feature>
<evidence type="ECO:0000256" key="2">
    <source>
        <dbReference type="ARBA" id="ARBA00022803"/>
    </source>
</evidence>
<keyword evidence="3" id="KW-0812">Transmembrane</keyword>
<feature type="transmembrane region" description="Helical" evidence="3">
    <location>
        <begin position="85"/>
        <end position="107"/>
    </location>
</feature>
<gene>
    <name evidence="5" type="ORF">METZ01_LOCUS273374</name>
</gene>
<name>A0A382K7S9_9ZZZZ</name>
<feature type="transmembrane region" description="Helical" evidence="3">
    <location>
        <begin position="203"/>
        <end position="226"/>
    </location>
</feature>
<dbReference type="EMBL" id="UINC01078962">
    <property type="protein sequence ID" value="SVC20520.1"/>
    <property type="molecule type" value="Genomic_DNA"/>
</dbReference>
<evidence type="ECO:0000256" key="3">
    <source>
        <dbReference type="SAM" id="Phobius"/>
    </source>
</evidence>
<evidence type="ECO:0000259" key="4">
    <source>
        <dbReference type="Pfam" id="PF13231"/>
    </source>
</evidence>
<feature type="transmembrane region" description="Helical" evidence="3">
    <location>
        <begin position="37"/>
        <end position="56"/>
    </location>
</feature>
<dbReference type="InterPro" id="IPR052346">
    <property type="entry name" value="O-mannosyl-transferase_TMTC"/>
</dbReference>
<feature type="domain" description="Glycosyltransferase RgtA/B/C/D-like" evidence="4">
    <location>
        <begin position="111"/>
        <end position="224"/>
    </location>
</feature>
<organism evidence="5">
    <name type="scientific">marine metagenome</name>
    <dbReference type="NCBI Taxonomy" id="408172"/>
    <lineage>
        <taxon>unclassified sequences</taxon>
        <taxon>metagenomes</taxon>
        <taxon>ecological metagenomes</taxon>
    </lineage>
</organism>
<dbReference type="InterPro" id="IPR038731">
    <property type="entry name" value="RgtA/B/C-like"/>
</dbReference>
<dbReference type="PANTHER" id="PTHR44227">
    <property type="match status" value="1"/>
</dbReference>
<feature type="non-terminal residue" evidence="5">
    <location>
        <position position="398"/>
    </location>
</feature>
<evidence type="ECO:0000256" key="1">
    <source>
        <dbReference type="ARBA" id="ARBA00022737"/>
    </source>
</evidence>
<dbReference type="AlphaFoldDB" id="A0A382K7S9"/>
<reference evidence="5" key="1">
    <citation type="submission" date="2018-05" db="EMBL/GenBank/DDBJ databases">
        <authorList>
            <person name="Lanie J.A."/>
            <person name="Ng W.-L."/>
            <person name="Kazmierczak K.M."/>
            <person name="Andrzejewski T.M."/>
            <person name="Davidsen T.M."/>
            <person name="Wayne K.J."/>
            <person name="Tettelin H."/>
            <person name="Glass J.I."/>
            <person name="Rusch D."/>
            <person name="Podicherti R."/>
            <person name="Tsui H.-C.T."/>
            <person name="Winkler M.E."/>
        </authorList>
    </citation>
    <scope>NUCLEOTIDE SEQUENCE</scope>
</reference>
<feature type="transmembrane region" description="Helical" evidence="3">
    <location>
        <begin position="364"/>
        <end position="385"/>
    </location>
</feature>
<protein>
    <recommendedName>
        <fullName evidence="4">Glycosyltransferase RgtA/B/C/D-like domain-containing protein</fullName>
    </recommendedName>
</protein>
<keyword evidence="2" id="KW-0802">TPR repeat</keyword>
<keyword evidence="3" id="KW-0472">Membrane</keyword>